<evidence type="ECO:0000313" key="21">
    <source>
        <dbReference type="Proteomes" id="UP000308430"/>
    </source>
</evidence>
<dbReference type="EMBL" id="SSOC01000006">
    <property type="protein sequence ID" value="THF62997.1"/>
    <property type="molecule type" value="Genomic_DNA"/>
</dbReference>
<evidence type="ECO:0000256" key="9">
    <source>
        <dbReference type="ARBA" id="ARBA00023065"/>
    </source>
</evidence>
<evidence type="ECO:0000256" key="15">
    <source>
        <dbReference type="PROSITE-ProRule" id="PRU10144"/>
    </source>
</evidence>
<dbReference type="InterPro" id="IPR011662">
    <property type="entry name" value="Secretin/TonB_short_N"/>
</dbReference>
<dbReference type="Pfam" id="PF07715">
    <property type="entry name" value="Plug"/>
    <property type="match status" value="1"/>
</dbReference>
<evidence type="ECO:0000256" key="16">
    <source>
        <dbReference type="RuleBase" id="RU003357"/>
    </source>
</evidence>
<evidence type="ECO:0000256" key="5">
    <source>
        <dbReference type="ARBA" id="ARBA00022496"/>
    </source>
</evidence>
<dbReference type="InterPro" id="IPR037066">
    <property type="entry name" value="Plug_dom_sf"/>
</dbReference>
<evidence type="ECO:0000256" key="12">
    <source>
        <dbReference type="ARBA" id="ARBA00023170"/>
    </source>
</evidence>
<dbReference type="Gene3D" id="2.170.130.10">
    <property type="entry name" value="TonB-dependent receptor, plug domain"/>
    <property type="match status" value="1"/>
</dbReference>
<evidence type="ECO:0000256" key="10">
    <source>
        <dbReference type="ARBA" id="ARBA00023077"/>
    </source>
</evidence>
<evidence type="ECO:0000313" key="20">
    <source>
        <dbReference type="EMBL" id="THF62997.1"/>
    </source>
</evidence>
<reference evidence="20 21" key="1">
    <citation type="submission" date="2019-04" db="EMBL/GenBank/DDBJ databases">
        <title>Azoarcus nasutitermitis sp. nov. isolated from termite nest.</title>
        <authorList>
            <person name="Lin S.-Y."/>
            <person name="Hameed A."/>
            <person name="Hsu Y.-H."/>
            <person name="Young C.-C."/>
        </authorList>
    </citation>
    <scope>NUCLEOTIDE SEQUENCE [LARGE SCALE GENOMIC DNA]</scope>
    <source>
        <strain evidence="20 21">CC-YHH838</strain>
    </source>
</reference>
<accession>A0A4S4AT04</accession>
<feature type="compositionally biased region" description="Low complexity" evidence="17">
    <location>
        <begin position="143"/>
        <end position="158"/>
    </location>
</feature>
<keyword evidence="8" id="KW-0408">Iron</keyword>
<name>A0A4S4AT04_9RHOO</name>
<evidence type="ECO:0000256" key="7">
    <source>
        <dbReference type="ARBA" id="ARBA00022729"/>
    </source>
</evidence>
<dbReference type="InterPro" id="IPR036942">
    <property type="entry name" value="Beta-barrel_TonB_sf"/>
</dbReference>
<keyword evidence="6 14" id="KW-0812">Transmembrane</keyword>
<keyword evidence="21" id="KW-1185">Reference proteome</keyword>
<keyword evidence="12 20" id="KW-0675">Receptor</keyword>
<dbReference type="InterPro" id="IPR010105">
    <property type="entry name" value="TonB_sidphr_rcpt"/>
</dbReference>
<feature type="domain" description="Secretin/TonB short N-terminal" evidence="19">
    <location>
        <begin position="74"/>
        <end position="125"/>
    </location>
</feature>
<dbReference type="Gene3D" id="3.55.50.30">
    <property type="match status" value="1"/>
</dbReference>
<protein>
    <submittedName>
        <fullName evidence="20">TonB-dependent siderophore receptor</fullName>
    </submittedName>
</protein>
<dbReference type="InterPro" id="IPR000531">
    <property type="entry name" value="Beta-barrel_TonB"/>
</dbReference>
<comment type="subcellular location">
    <subcellularLocation>
        <location evidence="1 14">Cell outer membrane</location>
        <topology evidence="1 14">Multi-pass membrane protein</topology>
    </subcellularLocation>
</comment>
<keyword evidence="13 14" id="KW-0998">Cell outer membrane</keyword>
<dbReference type="FunFam" id="2.170.130.10:FF:000010">
    <property type="entry name" value="Ferripyoverdine receptor"/>
    <property type="match status" value="1"/>
</dbReference>
<evidence type="ECO:0000256" key="13">
    <source>
        <dbReference type="ARBA" id="ARBA00023237"/>
    </source>
</evidence>
<dbReference type="Gene3D" id="2.40.170.20">
    <property type="entry name" value="TonB-dependent receptor, beta-barrel domain"/>
    <property type="match status" value="1"/>
</dbReference>
<dbReference type="GO" id="GO:0038023">
    <property type="term" value="F:signaling receptor activity"/>
    <property type="evidence" value="ECO:0007669"/>
    <property type="project" value="InterPro"/>
</dbReference>
<dbReference type="OrthoDB" id="174652at2"/>
<organism evidence="20 21">
    <name type="scientific">Pseudothauera nasutitermitis</name>
    <dbReference type="NCBI Taxonomy" id="2565930"/>
    <lineage>
        <taxon>Bacteria</taxon>
        <taxon>Pseudomonadati</taxon>
        <taxon>Pseudomonadota</taxon>
        <taxon>Betaproteobacteria</taxon>
        <taxon>Rhodocyclales</taxon>
        <taxon>Zoogloeaceae</taxon>
        <taxon>Pseudothauera</taxon>
    </lineage>
</organism>
<dbReference type="AlphaFoldDB" id="A0A4S4AT04"/>
<feature type="signal peptide" evidence="18">
    <location>
        <begin position="1"/>
        <end position="37"/>
    </location>
</feature>
<dbReference type="PANTHER" id="PTHR32552:SF74">
    <property type="entry name" value="HYDROXAMATE SIDEROPHORE RECEPTOR FHUE"/>
    <property type="match status" value="1"/>
</dbReference>
<keyword evidence="3 14" id="KW-0813">Transport</keyword>
<dbReference type="PROSITE" id="PS01156">
    <property type="entry name" value="TONB_DEPENDENT_REC_2"/>
    <property type="match status" value="1"/>
</dbReference>
<keyword evidence="9" id="KW-0406">Ion transport</keyword>
<evidence type="ECO:0000256" key="14">
    <source>
        <dbReference type="PROSITE-ProRule" id="PRU01360"/>
    </source>
</evidence>
<evidence type="ECO:0000256" key="18">
    <source>
        <dbReference type="SAM" id="SignalP"/>
    </source>
</evidence>
<feature type="region of interest" description="Disordered" evidence="17">
    <location>
        <begin position="139"/>
        <end position="161"/>
    </location>
</feature>
<feature type="chain" id="PRO_5020349364" evidence="18">
    <location>
        <begin position="38"/>
        <end position="831"/>
    </location>
</feature>
<gene>
    <name evidence="20" type="ORF">E6C76_17205</name>
</gene>
<keyword evidence="7 18" id="KW-0732">Signal</keyword>
<evidence type="ECO:0000256" key="8">
    <source>
        <dbReference type="ARBA" id="ARBA00023004"/>
    </source>
</evidence>
<keyword evidence="10 16" id="KW-0798">TonB box</keyword>
<dbReference type="InterPro" id="IPR039426">
    <property type="entry name" value="TonB-dep_rcpt-like"/>
</dbReference>
<evidence type="ECO:0000256" key="11">
    <source>
        <dbReference type="ARBA" id="ARBA00023136"/>
    </source>
</evidence>
<evidence type="ECO:0000256" key="1">
    <source>
        <dbReference type="ARBA" id="ARBA00004571"/>
    </source>
</evidence>
<dbReference type="InterPro" id="IPR012910">
    <property type="entry name" value="Plug_dom"/>
</dbReference>
<evidence type="ECO:0000256" key="17">
    <source>
        <dbReference type="SAM" id="MobiDB-lite"/>
    </source>
</evidence>
<dbReference type="GO" id="GO:0015344">
    <property type="term" value="F:siderophore uptake transmembrane transporter activity"/>
    <property type="evidence" value="ECO:0007669"/>
    <property type="project" value="TreeGrafter"/>
</dbReference>
<feature type="short sequence motif" description="TonB C-terminal box" evidence="15">
    <location>
        <begin position="814"/>
        <end position="831"/>
    </location>
</feature>
<dbReference type="SMART" id="SM00965">
    <property type="entry name" value="STN"/>
    <property type="match status" value="1"/>
</dbReference>
<dbReference type="PROSITE" id="PS52016">
    <property type="entry name" value="TONB_DEPENDENT_REC_3"/>
    <property type="match status" value="1"/>
</dbReference>
<dbReference type="GO" id="GO:0009279">
    <property type="term" value="C:cell outer membrane"/>
    <property type="evidence" value="ECO:0007669"/>
    <property type="project" value="UniProtKB-SubCell"/>
</dbReference>
<dbReference type="InterPro" id="IPR010917">
    <property type="entry name" value="TonB_rcpt_CS"/>
</dbReference>
<keyword evidence="11 14" id="KW-0472">Membrane</keyword>
<dbReference type="RefSeq" id="WP_136349477.1">
    <property type="nucleotide sequence ID" value="NZ_SSOC01000006.1"/>
</dbReference>
<dbReference type="SUPFAM" id="SSF56935">
    <property type="entry name" value="Porins"/>
    <property type="match status" value="1"/>
</dbReference>
<comment type="similarity">
    <text evidence="2 14 16">Belongs to the TonB-dependent receptor family.</text>
</comment>
<dbReference type="Pfam" id="PF00593">
    <property type="entry name" value="TonB_dep_Rec_b-barrel"/>
    <property type="match status" value="1"/>
</dbReference>
<evidence type="ECO:0000256" key="2">
    <source>
        <dbReference type="ARBA" id="ARBA00009810"/>
    </source>
</evidence>
<evidence type="ECO:0000256" key="6">
    <source>
        <dbReference type="ARBA" id="ARBA00022692"/>
    </source>
</evidence>
<evidence type="ECO:0000256" key="4">
    <source>
        <dbReference type="ARBA" id="ARBA00022452"/>
    </source>
</evidence>
<dbReference type="NCBIfam" id="TIGR01783">
    <property type="entry name" value="TonB-siderophor"/>
    <property type="match status" value="1"/>
</dbReference>
<dbReference type="CDD" id="cd01347">
    <property type="entry name" value="ligand_gated_channel"/>
    <property type="match status" value="1"/>
</dbReference>
<dbReference type="PANTHER" id="PTHR32552">
    <property type="entry name" value="FERRICHROME IRON RECEPTOR-RELATED"/>
    <property type="match status" value="1"/>
</dbReference>
<sequence>MQHAHPFPVRRPLASTIRLMLCGALLAGGAIQAPAQAQPAGSAGGAQASASRAYDIPAGSLDQVLGHFGREAGVMIAIDPELTQGIRSGGLRGTHTTASGLAAILAVHRLEAVPGAGGGYRLRRLPAAADTRLAPVTVTAQAERSGTTEGTGSYTTRSMSTATKLPLSIRETPQSVTVITSQRIEDQGLTSLSDVVQATPGLTVTKWGGERYRFTSRGFQINNLMVDGIPIQYEEAALSTGAMSMYDRVEVMRGAAGLMEGEGTPGGSINLMRKRPTREFQGSLTGSAGSWDNYLGSLDVGGPINEAGTLRGRAVVSYQDKQSFIDDYANKRTLVYGILEADLTPATTATLGFSYSNEDNPGADWNGIGTWPDGSFLPISRSTRMSPSWSYWDKKSTTVFADLEHRLDNGWKAKVAVNVVDSRMDMLGTFLGDTVVDSAGNPSFTLYGGSTAYRYDREQYSIDAYASGPVNLWGRTHELAIGASHRKSTWKDEGAPTDFTSVSFNPLNWNPRSVPKPTITGSWSLWTRDDEREQTGLYGSGRFKLSDPLTLIAGARLDWYKHTIAQQWGGYAYGATDFNIDHEFTPYLGAVYDLNAQHSIYASWTRIFNPQSYYTANGGLLDPQTGSNYEIGIKGEYFGGRLNASAAIFQIDLENLPDGLPVSQCATGLTSCYRSAGEVRSRGVEFELNGELAPGWQMAASYTYASAKRLSEASGYDPIGSHSIGKRYATNIPRHLFKLATTYRLPGDLSRWKVGGSLHAQDDIASPWGVKQGGYAIVGLHASYALTRQLDLSLNINNLFDREYYSTIGSYSDANFFGDPRNFLLTAKYRF</sequence>
<proteinExistence type="inferred from homology"/>
<evidence type="ECO:0000256" key="3">
    <source>
        <dbReference type="ARBA" id="ARBA00022448"/>
    </source>
</evidence>
<keyword evidence="4 14" id="KW-1134">Transmembrane beta strand</keyword>
<dbReference type="Proteomes" id="UP000308430">
    <property type="component" value="Unassembled WGS sequence"/>
</dbReference>
<comment type="caution">
    <text evidence="20">The sequence shown here is derived from an EMBL/GenBank/DDBJ whole genome shotgun (WGS) entry which is preliminary data.</text>
</comment>
<evidence type="ECO:0000259" key="19">
    <source>
        <dbReference type="SMART" id="SM00965"/>
    </source>
</evidence>
<keyword evidence="5" id="KW-0410">Iron transport</keyword>
<dbReference type="GO" id="GO:0015891">
    <property type="term" value="P:siderophore transport"/>
    <property type="evidence" value="ECO:0007669"/>
    <property type="project" value="InterPro"/>
</dbReference>